<evidence type="ECO:0000313" key="8">
    <source>
        <dbReference type="Proteomes" id="UP000654947"/>
    </source>
</evidence>
<dbReference type="FunFam" id="3.30.300.30:FF:000010">
    <property type="entry name" value="Enterobactin synthetase component F"/>
    <property type="match status" value="1"/>
</dbReference>
<proteinExistence type="inferred from homology"/>
<dbReference type="GO" id="GO:0003824">
    <property type="term" value="F:catalytic activity"/>
    <property type="evidence" value="ECO:0007669"/>
    <property type="project" value="InterPro"/>
</dbReference>
<keyword evidence="3" id="KW-0596">Phosphopantetheine</keyword>
<dbReference type="InterPro" id="IPR023213">
    <property type="entry name" value="CAT-like_dom_sf"/>
</dbReference>
<dbReference type="RefSeq" id="WP_230480296.1">
    <property type="nucleotide sequence ID" value="NZ_BMXL01000036.1"/>
</dbReference>
<dbReference type="InterPro" id="IPR042099">
    <property type="entry name" value="ANL_N_sf"/>
</dbReference>
<evidence type="ECO:0000259" key="6">
    <source>
        <dbReference type="PROSITE" id="PS50075"/>
    </source>
</evidence>
<dbReference type="GO" id="GO:0044550">
    <property type="term" value="P:secondary metabolite biosynthetic process"/>
    <property type="evidence" value="ECO:0007669"/>
    <property type="project" value="UniProtKB-ARBA"/>
</dbReference>
<reference evidence="7 8" key="1">
    <citation type="journal article" date="2014" name="Int. J. Syst. Evol. Microbiol.">
        <title>Complete genome sequence of Corynebacterium casei LMG S-19264T (=DSM 44701T), isolated from a smear-ripened cheese.</title>
        <authorList>
            <consortium name="US DOE Joint Genome Institute (JGI-PGF)"/>
            <person name="Walter F."/>
            <person name="Albersmeier A."/>
            <person name="Kalinowski J."/>
            <person name="Ruckert C."/>
        </authorList>
    </citation>
    <scope>NUCLEOTIDE SEQUENCE [LARGE SCALE GENOMIC DNA]</scope>
    <source>
        <strain evidence="7 8">KCTC 19473</strain>
    </source>
</reference>
<dbReference type="FunFam" id="3.40.50.980:FF:000001">
    <property type="entry name" value="Non-ribosomal peptide synthetase"/>
    <property type="match status" value="1"/>
</dbReference>
<dbReference type="Gene3D" id="3.30.559.10">
    <property type="entry name" value="Chloramphenicol acetyltransferase-like domain"/>
    <property type="match status" value="2"/>
</dbReference>
<dbReference type="PANTHER" id="PTHR45527">
    <property type="entry name" value="NONRIBOSOMAL PEPTIDE SYNTHETASE"/>
    <property type="match status" value="1"/>
</dbReference>
<dbReference type="CDD" id="cd17643">
    <property type="entry name" value="A_NRPS_Cytc1-like"/>
    <property type="match status" value="1"/>
</dbReference>
<evidence type="ECO:0000256" key="2">
    <source>
        <dbReference type="ARBA" id="ARBA00006432"/>
    </source>
</evidence>
<dbReference type="PANTHER" id="PTHR45527:SF1">
    <property type="entry name" value="FATTY ACID SYNTHASE"/>
    <property type="match status" value="1"/>
</dbReference>
<dbReference type="InterPro" id="IPR025110">
    <property type="entry name" value="AMP-bd_C"/>
</dbReference>
<dbReference type="Gene3D" id="3.30.300.30">
    <property type="match status" value="2"/>
</dbReference>
<dbReference type="InterPro" id="IPR009081">
    <property type="entry name" value="PP-bd_ACP"/>
</dbReference>
<accession>A0A919CL41</accession>
<dbReference type="EMBL" id="BMXL01000036">
    <property type="protein sequence ID" value="GHD35857.1"/>
    <property type="molecule type" value="Genomic_DNA"/>
</dbReference>
<dbReference type="Gene3D" id="3.40.50.1820">
    <property type="entry name" value="alpha/beta hydrolase"/>
    <property type="match status" value="1"/>
</dbReference>
<dbReference type="InterPro" id="IPR036736">
    <property type="entry name" value="ACP-like_sf"/>
</dbReference>
<dbReference type="Gene3D" id="1.10.1200.10">
    <property type="entry name" value="ACP-like"/>
    <property type="match status" value="2"/>
</dbReference>
<dbReference type="SMART" id="SM00823">
    <property type="entry name" value="PKS_PP"/>
    <property type="match status" value="2"/>
</dbReference>
<dbReference type="PROSITE" id="PS50075">
    <property type="entry name" value="CARRIER"/>
    <property type="match status" value="2"/>
</dbReference>
<feature type="domain" description="Carrier" evidence="6">
    <location>
        <begin position="2057"/>
        <end position="2132"/>
    </location>
</feature>
<dbReference type="PROSITE" id="PS00012">
    <property type="entry name" value="PHOSPHOPANTETHEINE"/>
    <property type="match status" value="2"/>
</dbReference>
<dbReference type="SUPFAM" id="SSF53474">
    <property type="entry name" value="alpha/beta-Hydrolases"/>
    <property type="match status" value="1"/>
</dbReference>
<evidence type="ECO:0000256" key="3">
    <source>
        <dbReference type="ARBA" id="ARBA00022450"/>
    </source>
</evidence>
<dbReference type="InterPro" id="IPR001242">
    <property type="entry name" value="Condensation_dom"/>
</dbReference>
<evidence type="ECO:0000256" key="1">
    <source>
        <dbReference type="ARBA" id="ARBA00001957"/>
    </source>
</evidence>
<dbReference type="GO" id="GO:0031177">
    <property type="term" value="F:phosphopantetheine binding"/>
    <property type="evidence" value="ECO:0007669"/>
    <property type="project" value="InterPro"/>
</dbReference>
<comment type="caution">
    <text evidence="7">The sequence shown here is derived from an EMBL/GenBank/DDBJ whole genome shotgun (WGS) entry which is preliminary data.</text>
</comment>
<evidence type="ECO:0000256" key="4">
    <source>
        <dbReference type="ARBA" id="ARBA00022553"/>
    </source>
</evidence>
<dbReference type="Pfam" id="PF00501">
    <property type="entry name" value="AMP-binding"/>
    <property type="match status" value="2"/>
</dbReference>
<feature type="domain" description="Carrier" evidence="6">
    <location>
        <begin position="1007"/>
        <end position="1081"/>
    </location>
</feature>
<dbReference type="GO" id="GO:0005737">
    <property type="term" value="C:cytoplasm"/>
    <property type="evidence" value="ECO:0007669"/>
    <property type="project" value="TreeGrafter"/>
</dbReference>
<organism evidence="7 8">
    <name type="scientific">Nocardiopsis kunsanensis</name>
    <dbReference type="NCBI Taxonomy" id="141693"/>
    <lineage>
        <taxon>Bacteria</taxon>
        <taxon>Bacillati</taxon>
        <taxon>Actinomycetota</taxon>
        <taxon>Actinomycetes</taxon>
        <taxon>Streptosporangiales</taxon>
        <taxon>Nocardiopsidaceae</taxon>
        <taxon>Nocardiopsis</taxon>
    </lineage>
</organism>
<dbReference type="Pfam" id="PF00975">
    <property type="entry name" value="Thioesterase"/>
    <property type="match status" value="1"/>
</dbReference>
<dbReference type="CDD" id="cd19531">
    <property type="entry name" value="LCL_NRPS-like"/>
    <property type="match status" value="1"/>
</dbReference>
<keyword evidence="8" id="KW-1185">Reference proteome</keyword>
<dbReference type="InterPro" id="IPR000873">
    <property type="entry name" value="AMP-dep_synth/lig_dom"/>
</dbReference>
<dbReference type="InterPro" id="IPR045851">
    <property type="entry name" value="AMP-bd_C_sf"/>
</dbReference>
<dbReference type="SUPFAM" id="SSF56801">
    <property type="entry name" value="Acetyl-CoA synthetase-like"/>
    <property type="match status" value="2"/>
</dbReference>
<dbReference type="Gene3D" id="3.30.559.30">
    <property type="entry name" value="Nonribosomal peptide synthetase, condensation domain"/>
    <property type="match status" value="2"/>
</dbReference>
<dbReference type="NCBIfam" id="TIGR01733">
    <property type="entry name" value="AA-adenyl-dom"/>
    <property type="match status" value="2"/>
</dbReference>
<dbReference type="GO" id="GO:0043041">
    <property type="term" value="P:amino acid activation for nonribosomal peptide biosynthetic process"/>
    <property type="evidence" value="ECO:0007669"/>
    <property type="project" value="TreeGrafter"/>
</dbReference>
<sequence length="2413" mass="263533">MTDQRKPGYSAGAQLLRDRLRRRSPDPDGDGTVLPRVSRSGPLALSFGQRRLWVLDRLRPGGADFLVPIVLRLRGDLDSLDIGRALTELVRRHEIFRTRYTTDDGEPVAVIDPPTVVKLPCDDLSGADSRALDALLQEDASHPFDLSASPVLRARLVRLSPDEHVLSIVVHHIAMDGWSSSLLVRELAALCEDREPAEPQVQYADFAAWQRDRADRAQNDLDHWTERLRDLPGLDLLTDHPRPAVWSPEGETLSFRIPADRARSLAALANEHRATPYMVYLAAFFVLLSRHTGQTDLAVATPIAGRTHPGVQDLIGLFINLLVIRADLSGSPSFGEFLDRVRSVALEAYEHQEVPFERVVDALDTGRNLSTHPLVGVNFTFQNNEPARFEAGGVTGEPITLSAQQAKFDLSWTLEEQPDGTVTGEATFPYSLFGPETVRTFTDQYVHLLGAVAADPGTAVGELPLMGEAQDGRLTSGPVRSTPTGPCLHERFAEQARSRPDAVAVTYGCVHLTYGELDTRANRLAHRLRELGAGREELVGICLPRGLELTVALLGVLKAGAAYLPLDPDHPAERFRYLLDDTGARIVVTDGGLSDRIAEAAGSLDHTVVLDGPEEAARMAGMPGEAPRVGAHPDDLAYTIYTSGSTGRPKGVQVPHSNVVRLLTATEPEYGFGPEDVGLMAHSFAFDVSVWEIWGALCYGGRLVIVPAEIPRSPWDLAEVLAAEGVTVLNQTPSAFRSLVELAERGDLTPERFRLRLVVFGGEALDPASLEPWWDLFGGATPQLVNMYGITETTVHTTYRPVGPADLGGDRSPVGEPIGDLSVYVLDENLRPAPVGAPGEIHVSGPGVARGYLGRPALTAERFVPDPYGPPGSRMYRSGDKARVLTNGDTGFLGRYDDQVKIRGFRIEPGEIESRLTDHPDVRSAAVLVDRSEDGMSRLVAYVVPDEGKSVSAPGLRSYLSASLPSYMVPAFFVPLDGLPLTVNGKLDRRALPSPEYSRQSNEVFVPPSTDQEREMARIWSQTLGVDQIGTDDNFFSLGGDSILAVRLVGRIREAGFAYSVQDLFRHQNIAELLGAAEGGTGGESAGVEPFSLISAEDRQALPETVVDAYPLTQTQAGMVYELLTHPGRNNYHNVTSYLIRDDEGFDGEALTAAADAVVAAQEILRTSFDLSRSEPLQLVHSSADVEAGHADLRGLDEQAMHETMETFRDEERARVFDLATAPLIRIHSHRISDDRWYLSLTECHAILDGWSHNSLVSELLAAYRAVRDSGRPVLEEGASGVRFADFVAEERRTLEDPAAILFWSERLAAAERLTLPEAWSDPEGPEDYIVRISFRDLESGLRDLAARAGASLKSVLIAAHVAVWSTVTNGPFYSGLVCNGRPEFEGGDRVRGMFLNTVPFVASTGAGTWRELVGTVFTEEVELWPHRRFPMPELQRRFADGGRLMDVAFNYLDFHVLDRTLVDTGESTDVSLNEFPLCAVPQGGDLLLVGKSRWVGRDRAEMLVRMYRRALELMVGDPDGDVRADLLPEQERSSVLSGRDTAPVPLLEQGLHERVAELAGSAPEAVALETVAGETVRESLTYRELWERAEDYATALRTLGVGPGDRVGTCLPRTADLVTAVLGTLAVGAAYVPLDENHPVERIAGILAGCGARAVVADATTAALLSEDAFATLVTEEVGRHGADGDAPTGPYTPAPNQAAYIVHTSGSTGRPKGVTVSHGALADRVRSMRADMDTGPGDAVVSVVPTTTDVWQLDVFYALLCGARLVLADADAGRDPVSTAALLRSSGATLMQASPTTWRMLTEAGWVPPEGFDVVSGGEAINPDLAHGMVRSGARVWDMYGPSEATVFCCGTRFGAGADDDTWVLAPNTTAYILDEELRPVPWGVAGQIVIGGASLATGYAGEPGMTAGSFLPDPYASKAGSRMYLTGDLGVRERNSRLRVLGRIDDQVKIQGFRVEPGEVEGALSAHEGVRSVVVHPFTDPLAQRRLAAYVLFDGESAPEELLRYSEERLPAHMVPTSFVPMETFPRLPNGKIDRRSLPVPGEGTMNTARVYEPPREGTEQLIADVWSEALGIERVGRDDDFFALGGHSLLVLRITAWLQREHNLQLTPRDLLEYRTVAELARAADTGTGQRRSTLIWLGEQGEQTPLFCLHPGGGSAHWYRSLAEEYAGRRPLGAFEWPGLHSRSEGSTDLAEVARLYLNDLREARPEGPYNILGWCGSSGIAWEIARHLRAEGEHCRLVLIDPIEYPSTRFNPLEGQAERLRRAEHLLWALHGEVEAEEGTDPRAELTELLRGMVDDGERPFGPEALDFDDSWRHRLRSWREIVEARLRYRFPEYDGFVEIIVCEELAEGEYESIVGRSFEDYLDHWRGLARGGVRHRRTPGDHQTALLPPHVAALATTLSEIFDKEQ</sequence>
<feature type="region of interest" description="Disordered" evidence="5">
    <location>
        <begin position="1"/>
        <end position="35"/>
    </location>
</feature>
<gene>
    <name evidence="7" type="ORF">GCM10007147_42630</name>
</gene>
<dbReference type="InterPro" id="IPR010071">
    <property type="entry name" value="AA_adenyl_dom"/>
</dbReference>
<dbReference type="Gene3D" id="3.40.50.12780">
    <property type="entry name" value="N-terminal domain of ligase-like"/>
    <property type="match status" value="2"/>
</dbReference>
<feature type="region of interest" description="Disordered" evidence="5">
    <location>
        <begin position="2034"/>
        <end position="2053"/>
    </location>
</feature>
<dbReference type="GO" id="GO:0008610">
    <property type="term" value="P:lipid biosynthetic process"/>
    <property type="evidence" value="ECO:0007669"/>
    <property type="project" value="UniProtKB-ARBA"/>
</dbReference>
<dbReference type="Pfam" id="PF00668">
    <property type="entry name" value="Condensation"/>
    <property type="match status" value="2"/>
</dbReference>
<keyword evidence="4" id="KW-0597">Phosphoprotein</keyword>
<dbReference type="FunFam" id="1.10.1200.10:FF:000005">
    <property type="entry name" value="Nonribosomal peptide synthetase 1"/>
    <property type="match status" value="2"/>
</dbReference>
<comment type="cofactor">
    <cofactor evidence="1">
        <name>pantetheine 4'-phosphate</name>
        <dbReference type="ChEBI" id="CHEBI:47942"/>
    </cofactor>
</comment>
<protein>
    <recommendedName>
        <fullName evidence="6">Carrier domain-containing protein</fullName>
    </recommendedName>
</protein>
<dbReference type="SUPFAM" id="SSF52777">
    <property type="entry name" value="CoA-dependent acyltransferases"/>
    <property type="match status" value="4"/>
</dbReference>
<evidence type="ECO:0000256" key="5">
    <source>
        <dbReference type="SAM" id="MobiDB-lite"/>
    </source>
</evidence>
<dbReference type="Pfam" id="PF00550">
    <property type="entry name" value="PP-binding"/>
    <property type="match status" value="2"/>
</dbReference>
<dbReference type="InterPro" id="IPR029058">
    <property type="entry name" value="AB_hydrolase_fold"/>
</dbReference>
<dbReference type="Proteomes" id="UP000654947">
    <property type="component" value="Unassembled WGS sequence"/>
</dbReference>
<name>A0A919CL41_9ACTN</name>
<dbReference type="InterPro" id="IPR020845">
    <property type="entry name" value="AMP-binding_CS"/>
</dbReference>
<dbReference type="Pfam" id="PF13193">
    <property type="entry name" value="AMP-binding_C"/>
    <property type="match status" value="2"/>
</dbReference>
<evidence type="ECO:0000313" key="7">
    <source>
        <dbReference type="EMBL" id="GHD35857.1"/>
    </source>
</evidence>
<dbReference type="SUPFAM" id="SSF47336">
    <property type="entry name" value="ACP-like"/>
    <property type="match status" value="2"/>
</dbReference>
<dbReference type="PROSITE" id="PS00455">
    <property type="entry name" value="AMP_BINDING"/>
    <property type="match status" value="1"/>
</dbReference>
<dbReference type="InterPro" id="IPR006162">
    <property type="entry name" value="Ppantetheine_attach_site"/>
</dbReference>
<comment type="similarity">
    <text evidence="2">Belongs to the ATP-dependent AMP-binding enzyme family.</text>
</comment>
<dbReference type="InterPro" id="IPR001031">
    <property type="entry name" value="Thioesterase"/>
</dbReference>
<dbReference type="FunFam" id="3.40.50.12780:FF:000012">
    <property type="entry name" value="Non-ribosomal peptide synthetase"/>
    <property type="match status" value="1"/>
</dbReference>
<dbReference type="InterPro" id="IPR020806">
    <property type="entry name" value="PKS_PP-bd"/>
</dbReference>